<evidence type="ECO:0000259" key="3">
    <source>
        <dbReference type="Pfam" id="PF23666"/>
    </source>
</evidence>
<dbReference type="Pfam" id="PF13547">
    <property type="entry name" value="GTA_TIM"/>
    <property type="match status" value="2"/>
</dbReference>
<keyword evidence="5" id="KW-0378">Hydrolase</keyword>
<name>A0A975TVW7_9RHOB</name>
<evidence type="ECO:0000259" key="2">
    <source>
        <dbReference type="Pfam" id="PF13550"/>
    </source>
</evidence>
<sequence length="1481" mass="160344">MATLLLSAAGAAVGGLIQAPILGMTGAVLGRAVGATIGRVIDQRLMGTGSDPIEVGQTDRLRITGAGEGAPIAQLYGRMRLGGHVIWATQFQERANTSGSGKGAPPQPQTTTYSYSVSLAVALCEGEISRVGRIWADGVEIDREAMTWRLYKGTKNQMPDPLLEAVEGDGAVPAYRGTAYIVFEDLDLSPYGNRVPQFAFEVVRPAQPEVPHVPSAAESVRAVALMPGTGEYALATTPVSRRVGLASGSSSNVSAEGGVTDFAQSLGHLRDTLPNLESVSLIYSWFGDDLRAGQCIVRPKVEQRDYDGLEMAWRAGGINRQMAEEIAQVDGRPVYGGTPADGSVLEAIEAIHAGGQEVTFYPFLLMEMLEGNGLPDPYGGAEQVALPWRGRITGELAPGQVGSPDGTAANRLAVEAFFGTATASDFSTGLAGVQYSGPQEWSYSRFILHCAALCAQAGGVEAFCIGSEMRGLTQMRDDQGFPAVEAYIALAAEVRALLPDAKITYAADWSEYFGYHPQDGSGDVFFHLDALWGDDNIDMIAIDNYMPISDWRDGTEHLDYEKGPIHALDYLKSAVEGGEGYDWYYTGPEAEAAQRRESITDGMDEPWIFRFKDLRNWWDQPHSNRIDGVRIRDLPILGEPAFEAKGWASGYWVRLFNHKISVLAGMDPITYYGSATVQTLPTEGDVLQVSGSYLTASERGYRPIVPGQEVRVTIRMRLLAEPDDGQPHQTNVYLAFNRANGNPGGAHLLITAAGQTVADGWVEHTATVVPEDMVGVGSVWPDSIHWRLMLALNGPTSGSPDGAIIQVSEVNVSVENGYTDWVPRSKPIWFTEFGCAAIDKGTNQPNRFLDPKSSESGIPKYSNGRRDDLIQAQYLRAIMDYWAEEGRNPQSDQYDGPMLDMGRAHAWAWDARVWPTFPNDRERWSDGVNWARGHWLTGRLDAQPLDLVVAEICEEAGVTNYDVSGLYGLVRGHVSAQTQSARARLQPLMLAYGFHAVERDGKIVFLPVPEHPQHVISAPLTARDDDGEGGFTHVRAPEAETVGRLRIGYTEAEGAYDDKVAEAIFPGDGADQVNDVDLPLALTTAEGQGMAERWLAEGRVAQDTLRFALPPSERVVGAGALIATEDGHTWRVDRVEDRGFRQMEAVRVEPSAAIPSDEVEEVASFEAFVPPLPVTPIFLDLPLLTGDEVEHAPHLAVAADPWPGSAAVYSAPSANGFTLNKLVKQPAIVGTLLQPMFAQAPGVWDRSGAVQIRLETGSLSSAEVASVLAGANVAAIGSGEDDVWEVMQFAQATLVGPDTWEIGLRLRGQQGTDAVMPDVWPVGSVFVLLNGAVGQVELASSARGLERYWRVGPARRSVDDASYTEKVVAFHGIGLRPYSPVHLRAPRNGAGRDVSWIRRSRIDADTWDGTDVPLGEASEQYILRVTDATTIRREEVLSAPTFTYTDAMRASDGTLPDYSIEVAQVSERFGAGPIARIQIND</sequence>
<dbReference type="SUPFAM" id="SSF51445">
    <property type="entry name" value="(Trans)glycosidases"/>
    <property type="match status" value="1"/>
</dbReference>
<dbReference type="Pfam" id="PF23666">
    <property type="entry name" value="Rcc01698_C"/>
    <property type="match status" value="1"/>
</dbReference>
<evidence type="ECO:0000313" key="6">
    <source>
        <dbReference type="Proteomes" id="UP000693972"/>
    </source>
</evidence>
<dbReference type="InterPro" id="IPR025195">
    <property type="entry name" value="GTA_TIM_dom"/>
</dbReference>
<organism evidence="5">
    <name type="scientific">Gymnodinialimonas phycosphaerae</name>
    <dbReference type="NCBI Taxonomy" id="2841589"/>
    <lineage>
        <taxon>Bacteria</taxon>
        <taxon>Pseudomonadati</taxon>
        <taxon>Pseudomonadota</taxon>
        <taxon>Alphaproteobacteria</taxon>
        <taxon>Rhodobacterales</taxon>
        <taxon>Paracoccaceae</taxon>
        <taxon>Gymnodinialimonas</taxon>
    </lineage>
</organism>
<dbReference type="Gene3D" id="3.20.20.80">
    <property type="entry name" value="Glycosidases"/>
    <property type="match status" value="2"/>
</dbReference>
<evidence type="ECO:0000259" key="1">
    <source>
        <dbReference type="Pfam" id="PF13547"/>
    </source>
</evidence>
<dbReference type="InterPro" id="IPR032876">
    <property type="entry name" value="J_dom"/>
</dbReference>
<dbReference type="GO" id="GO:0016787">
    <property type="term" value="F:hydrolase activity"/>
    <property type="evidence" value="ECO:0007669"/>
    <property type="project" value="UniProtKB-KW"/>
</dbReference>
<dbReference type="Pfam" id="PF13550">
    <property type="entry name" value="Phage-tail_3"/>
    <property type="match status" value="1"/>
</dbReference>
<protein>
    <submittedName>
        <fullName evidence="5">Glycoside hydrolase TIM-barrel-like domain-containing protein</fullName>
    </submittedName>
</protein>
<dbReference type="Proteomes" id="UP000693972">
    <property type="component" value="Unassembled WGS sequence"/>
</dbReference>
<dbReference type="EMBL" id="JAIMBW010000001">
    <property type="protein sequence ID" value="MBY4891465.1"/>
    <property type="molecule type" value="Genomic_DNA"/>
</dbReference>
<dbReference type="InterPro" id="IPR056490">
    <property type="entry name" value="Rcc01698_C"/>
</dbReference>
<feature type="domain" description="Rcc01698-like C-terminal" evidence="3">
    <location>
        <begin position="1227"/>
        <end position="1327"/>
    </location>
</feature>
<evidence type="ECO:0000313" key="4">
    <source>
        <dbReference type="EMBL" id="MBY4891465.1"/>
    </source>
</evidence>
<dbReference type="EMBL" id="CP078073">
    <property type="protein sequence ID" value="QXL88255.1"/>
    <property type="molecule type" value="Genomic_DNA"/>
</dbReference>
<dbReference type="RefSeq" id="WP_257891332.1">
    <property type="nucleotide sequence ID" value="NZ_JAIMBW010000001.1"/>
</dbReference>
<accession>A0A975TVW7</accession>
<evidence type="ECO:0000313" key="5">
    <source>
        <dbReference type="EMBL" id="QXL88255.1"/>
    </source>
</evidence>
<proteinExistence type="predicted"/>
<gene>
    <name evidence="4" type="ORF">KUL25_01655</name>
    <name evidence="5" type="ORF">KUL25_01660</name>
</gene>
<reference evidence="5 6" key="1">
    <citation type="submission" date="2021-07" db="EMBL/GenBank/DDBJ databases">
        <title>Karlodiniumbacter phycospheric gen. nov., sp. nov., a phycosphere bacterium isolated from karlodinium veneficum.</title>
        <authorList>
            <person name="Peng Y."/>
            <person name="Jiang L."/>
            <person name="Lee J."/>
        </authorList>
    </citation>
    <scope>NUCLEOTIDE SEQUENCE</scope>
    <source>
        <strain evidence="5 6">N5</strain>
    </source>
</reference>
<feature type="domain" description="GTA TIM-barrel-like" evidence="1">
    <location>
        <begin position="441"/>
        <end position="631"/>
    </location>
</feature>
<dbReference type="CDD" id="cd19607">
    <property type="entry name" value="GTA_TIM-barrel-like"/>
    <property type="match status" value="1"/>
</dbReference>
<keyword evidence="6" id="KW-1185">Reference proteome</keyword>
<feature type="domain" description="Tip attachment protein J" evidence="2">
    <location>
        <begin position="977"/>
        <end position="1137"/>
    </location>
</feature>
<dbReference type="InterPro" id="IPR017853">
    <property type="entry name" value="GH"/>
</dbReference>
<feature type="domain" description="GTA TIM-barrel-like" evidence="1">
    <location>
        <begin position="815"/>
        <end position="918"/>
    </location>
</feature>